<organism evidence="9 10">
    <name type="scientific">Fundulus heteroclitus</name>
    <name type="common">Killifish</name>
    <name type="synonym">Mummichog</name>
    <dbReference type="NCBI Taxonomy" id="8078"/>
    <lineage>
        <taxon>Eukaryota</taxon>
        <taxon>Metazoa</taxon>
        <taxon>Chordata</taxon>
        <taxon>Craniata</taxon>
        <taxon>Vertebrata</taxon>
        <taxon>Euteleostomi</taxon>
        <taxon>Actinopterygii</taxon>
        <taxon>Neopterygii</taxon>
        <taxon>Teleostei</taxon>
        <taxon>Neoteleostei</taxon>
        <taxon>Acanthomorphata</taxon>
        <taxon>Ovalentaria</taxon>
        <taxon>Atherinomorphae</taxon>
        <taxon>Cyprinodontiformes</taxon>
        <taxon>Fundulidae</taxon>
        <taxon>Fundulus</taxon>
    </lineage>
</organism>
<dbReference type="PANTHER" id="PTHR24100">
    <property type="entry name" value="BUTYROPHILIN"/>
    <property type="match status" value="1"/>
</dbReference>
<dbReference type="GO" id="GO:0050852">
    <property type="term" value="P:T cell receptor signaling pathway"/>
    <property type="evidence" value="ECO:0007669"/>
    <property type="project" value="TreeGrafter"/>
</dbReference>
<dbReference type="GO" id="GO:1903037">
    <property type="term" value="P:regulation of leukocyte cell-cell adhesion"/>
    <property type="evidence" value="ECO:0007669"/>
    <property type="project" value="UniProtKB-ARBA"/>
</dbReference>
<sequence length="180" mass="20495">MIKHLTFCVSFSAAFPLHPPQVTGSSEPIRVAPGDYAILPCWVSPKRNASRMTVEWSKSGQYVLVYKGHGVDNDAMNNSYVSRTSLFLSELEVGNLSLKLNNVTFNDSGSFKCFLPRWRKSHEVQLIVDSSWSRAENVNSSKLPDIITRRDRWPVAIPIVLFLVVFVMTCYMCVLYDKWK</sequence>
<dbReference type="PROSITE" id="PS50835">
    <property type="entry name" value="IG_LIKE"/>
    <property type="match status" value="1"/>
</dbReference>
<dbReference type="InterPro" id="IPR036179">
    <property type="entry name" value="Ig-like_dom_sf"/>
</dbReference>
<dbReference type="InterPro" id="IPR013106">
    <property type="entry name" value="Ig_V-set"/>
</dbReference>
<dbReference type="SUPFAM" id="SSF48726">
    <property type="entry name" value="Immunoglobulin"/>
    <property type="match status" value="1"/>
</dbReference>
<dbReference type="AlphaFoldDB" id="A0A3Q2QA70"/>
<name>A0A3Q2QA70_FUNHE</name>
<dbReference type="InterPro" id="IPR007110">
    <property type="entry name" value="Ig-like_dom"/>
</dbReference>
<dbReference type="GO" id="GO:0005102">
    <property type="term" value="F:signaling receptor binding"/>
    <property type="evidence" value="ECO:0007669"/>
    <property type="project" value="TreeGrafter"/>
</dbReference>
<dbReference type="PANTHER" id="PTHR24100:SF151">
    <property type="entry name" value="ICOS LIGAND"/>
    <property type="match status" value="1"/>
</dbReference>
<evidence type="ECO:0000313" key="10">
    <source>
        <dbReference type="Proteomes" id="UP000265000"/>
    </source>
</evidence>
<evidence type="ECO:0000256" key="5">
    <source>
        <dbReference type="ARBA" id="ARBA00023180"/>
    </source>
</evidence>
<keyword evidence="7" id="KW-0812">Transmembrane</keyword>
<keyword evidence="4" id="KW-1015">Disulfide bond</keyword>
<dbReference type="InterPro" id="IPR003599">
    <property type="entry name" value="Ig_sub"/>
</dbReference>
<evidence type="ECO:0000313" key="9">
    <source>
        <dbReference type="Ensembl" id="ENSFHEP00000023329.1"/>
    </source>
</evidence>
<proteinExistence type="predicted"/>
<evidence type="ECO:0000256" key="7">
    <source>
        <dbReference type="SAM" id="Phobius"/>
    </source>
</evidence>
<evidence type="ECO:0000256" key="6">
    <source>
        <dbReference type="ARBA" id="ARBA00023319"/>
    </source>
</evidence>
<dbReference type="Ensembl" id="ENSFHET00000010619.1">
    <property type="protein sequence ID" value="ENSFHEP00000023329.1"/>
    <property type="gene ID" value="ENSFHEG00000004260.1"/>
</dbReference>
<evidence type="ECO:0000256" key="3">
    <source>
        <dbReference type="ARBA" id="ARBA00023136"/>
    </source>
</evidence>
<dbReference type="STRING" id="8078.ENSFHEP00000023329"/>
<dbReference type="GO" id="GO:0050863">
    <property type="term" value="P:regulation of T cell activation"/>
    <property type="evidence" value="ECO:0007669"/>
    <property type="project" value="UniProtKB-ARBA"/>
</dbReference>
<dbReference type="InterPro" id="IPR050504">
    <property type="entry name" value="IgSF_BTN/MOG"/>
</dbReference>
<reference evidence="9" key="1">
    <citation type="submission" date="2025-08" db="UniProtKB">
        <authorList>
            <consortium name="Ensembl"/>
        </authorList>
    </citation>
    <scope>IDENTIFICATION</scope>
</reference>
<keyword evidence="5" id="KW-0325">Glycoprotein</keyword>
<dbReference type="FunFam" id="2.60.40.10:FF:000142">
    <property type="entry name" value="V-set domain-containing T-cell activation inhibitor 1"/>
    <property type="match status" value="1"/>
</dbReference>
<keyword evidence="2" id="KW-0732">Signal</keyword>
<evidence type="ECO:0000256" key="1">
    <source>
        <dbReference type="ARBA" id="ARBA00004370"/>
    </source>
</evidence>
<dbReference type="GO" id="GO:0001817">
    <property type="term" value="P:regulation of cytokine production"/>
    <property type="evidence" value="ECO:0007669"/>
    <property type="project" value="TreeGrafter"/>
</dbReference>
<feature type="transmembrane region" description="Helical" evidence="7">
    <location>
        <begin position="153"/>
        <end position="176"/>
    </location>
</feature>
<dbReference type="Pfam" id="PF07686">
    <property type="entry name" value="V-set"/>
    <property type="match status" value="1"/>
</dbReference>
<evidence type="ECO:0000256" key="4">
    <source>
        <dbReference type="ARBA" id="ARBA00023157"/>
    </source>
</evidence>
<evidence type="ECO:0000259" key="8">
    <source>
        <dbReference type="PROSITE" id="PS50835"/>
    </source>
</evidence>
<dbReference type="InterPro" id="IPR013783">
    <property type="entry name" value="Ig-like_fold"/>
</dbReference>
<keyword evidence="6" id="KW-0393">Immunoglobulin domain</keyword>
<dbReference type="Gene3D" id="2.60.40.10">
    <property type="entry name" value="Immunoglobulins"/>
    <property type="match status" value="1"/>
</dbReference>
<keyword evidence="10" id="KW-1185">Reference proteome</keyword>
<dbReference type="GO" id="GO:0009897">
    <property type="term" value="C:external side of plasma membrane"/>
    <property type="evidence" value="ECO:0007669"/>
    <property type="project" value="TreeGrafter"/>
</dbReference>
<accession>A0A3Q2QA70</accession>
<dbReference type="SMART" id="SM00409">
    <property type="entry name" value="IG"/>
    <property type="match status" value="1"/>
</dbReference>
<feature type="domain" description="Ig-like" evidence="8">
    <location>
        <begin position="20"/>
        <end position="113"/>
    </location>
</feature>
<comment type="subcellular location">
    <subcellularLocation>
        <location evidence="1">Membrane</location>
    </subcellularLocation>
</comment>
<dbReference type="Proteomes" id="UP000265000">
    <property type="component" value="Unplaced"/>
</dbReference>
<protein>
    <submittedName>
        <fullName evidence="9">Uncharacterized LOC110367441</fullName>
    </submittedName>
</protein>
<reference evidence="9" key="2">
    <citation type="submission" date="2025-09" db="UniProtKB">
        <authorList>
            <consortium name="Ensembl"/>
        </authorList>
    </citation>
    <scope>IDENTIFICATION</scope>
</reference>
<evidence type="ECO:0000256" key="2">
    <source>
        <dbReference type="ARBA" id="ARBA00022729"/>
    </source>
</evidence>
<keyword evidence="3 7" id="KW-0472">Membrane</keyword>
<dbReference type="GeneTree" id="ENSGT00940000169316"/>
<keyword evidence="7" id="KW-1133">Transmembrane helix</keyword>